<dbReference type="PIRSF" id="PIRSF004553">
    <property type="entry name" value="CHP00095"/>
    <property type="match status" value="1"/>
</dbReference>
<dbReference type="InterPro" id="IPR002052">
    <property type="entry name" value="DNA_methylase_N6_adenine_CS"/>
</dbReference>
<dbReference type="OrthoDB" id="9803017at2"/>
<dbReference type="PANTHER" id="PTHR43542">
    <property type="entry name" value="METHYLTRANSFERASE"/>
    <property type="match status" value="1"/>
</dbReference>
<evidence type="ECO:0000256" key="2">
    <source>
        <dbReference type="ARBA" id="ARBA00022679"/>
    </source>
</evidence>
<dbReference type="Proteomes" id="UP000190102">
    <property type="component" value="Unassembled WGS sequence"/>
</dbReference>
<reference evidence="4" key="1">
    <citation type="submission" date="2017-02" db="EMBL/GenBank/DDBJ databases">
        <authorList>
            <person name="Varghese N."/>
            <person name="Submissions S."/>
        </authorList>
    </citation>
    <scope>NUCLEOTIDE SEQUENCE [LARGE SCALE GENOMIC DNA]</scope>
    <source>
        <strain evidence="4">ATCC BAA-34</strain>
    </source>
</reference>
<dbReference type="InterPro" id="IPR004398">
    <property type="entry name" value="RNA_MeTrfase_RsmD"/>
</dbReference>
<dbReference type="STRING" id="115783.SAMN02745119_02153"/>
<organism evidence="3 4">
    <name type="scientific">Trichlorobacter thiogenes</name>
    <dbReference type="NCBI Taxonomy" id="115783"/>
    <lineage>
        <taxon>Bacteria</taxon>
        <taxon>Pseudomonadati</taxon>
        <taxon>Thermodesulfobacteriota</taxon>
        <taxon>Desulfuromonadia</taxon>
        <taxon>Geobacterales</taxon>
        <taxon>Geobacteraceae</taxon>
        <taxon>Trichlorobacter</taxon>
    </lineage>
</organism>
<name>A0A1T4PY71_9BACT</name>
<proteinExistence type="predicted"/>
<evidence type="ECO:0000256" key="1">
    <source>
        <dbReference type="ARBA" id="ARBA00022603"/>
    </source>
</evidence>
<keyword evidence="2 3" id="KW-0808">Transferase</keyword>
<dbReference type="RefSeq" id="WP_078790431.1">
    <property type="nucleotide sequence ID" value="NZ_FUWR01000011.1"/>
</dbReference>
<dbReference type="AlphaFoldDB" id="A0A1T4PY71"/>
<dbReference type="Gene3D" id="3.40.50.150">
    <property type="entry name" value="Vaccinia Virus protein VP39"/>
    <property type="match status" value="1"/>
</dbReference>
<evidence type="ECO:0000313" key="3">
    <source>
        <dbReference type="EMBL" id="SJZ96439.1"/>
    </source>
</evidence>
<dbReference type="PANTHER" id="PTHR43542:SF1">
    <property type="entry name" value="METHYLTRANSFERASE"/>
    <property type="match status" value="1"/>
</dbReference>
<protein>
    <submittedName>
        <fullName evidence="3">16S rRNA (Guanine(966)-N(2))-methyltransferase RsmD</fullName>
    </submittedName>
</protein>
<sequence>MRVIAGEARGMRLSAPRGTTTRPTTDRVKEALFSLLDSAHWLDGARVLDLFAGSGALGIEALSRGAEHVVFIEKNRHALVSLQQNLLHTRFNNRAEVHPFDCLQALERLARHKTQFDLVLLDPPYQAGLHQKVIELVGATLLAADGLLVAETAARMPLPERIGPCIQTDRRIYGDTALELYTMEQNHAP</sequence>
<keyword evidence="4" id="KW-1185">Reference proteome</keyword>
<dbReference type="CDD" id="cd02440">
    <property type="entry name" value="AdoMet_MTases"/>
    <property type="match status" value="1"/>
</dbReference>
<accession>A0A1T4PY71</accession>
<gene>
    <name evidence="3" type="ORF">SAMN02745119_02153</name>
</gene>
<dbReference type="Pfam" id="PF03602">
    <property type="entry name" value="Cons_hypoth95"/>
    <property type="match status" value="1"/>
</dbReference>
<dbReference type="InterPro" id="IPR029063">
    <property type="entry name" value="SAM-dependent_MTases_sf"/>
</dbReference>
<dbReference type="PROSITE" id="PS00092">
    <property type="entry name" value="N6_MTASE"/>
    <property type="match status" value="1"/>
</dbReference>
<dbReference type="GO" id="GO:0031167">
    <property type="term" value="P:rRNA methylation"/>
    <property type="evidence" value="ECO:0007669"/>
    <property type="project" value="InterPro"/>
</dbReference>
<dbReference type="GO" id="GO:0008168">
    <property type="term" value="F:methyltransferase activity"/>
    <property type="evidence" value="ECO:0007669"/>
    <property type="project" value="UniProtKB-KW"/>
</dbReference>
<dbReference type="SUPFAM" id="SSF53335">
    <property type="entry name" value="S-adenosyl-L-methionine-dependent methyltransferases"/>
    <property type="match status" value="1"/>
</dbReference>
<dbReference type="NCBIfam" id="TIGR00095">
    <property type="entry name" value="16S rRNA (guanine(966)-N(2))-methyltransferase RsmD"/>
    <property type="match status" value="1"/>
</dbReference>
<keyword evidence="1 3" id="KW-0489">Methyltransferase</keyword>
<dbReference type="EMBL" id="FUWR01000011">
    <property type="protein sequence ID" value="SJZ96439.1"/>
    <property type="molecule type" value="Genomic_DNA"/>
</dbReference>
<dbReference type="GO" id="GO:0003676">
    <property type="term" value="F:nucleic acid binding"/>
    <property type="evidence" value="ECO:0007669"/>
    <property type="project" value="InterPro"/>
</dbReference>
<evidence type="ECO:0000313" key="4">
    <source>
        <dbReference type="Proteomes" id="UP000190102"/>
    </source>
</evidence>